<dbReference type="VEuPathDB" id="VectorBase:ISCW004331"/>
<keyword evidence="3" id="KW-0813">Transport</keyword>
<dbReference type="Pfam" id="PF00474">
    <property type="entry name" value="SSF"/>
    <property type="match status" value="1"/>
</dbReference>
<keyword evidence="9 12" id="KW-0472">Membrane</keyword>
<evidence type="ECO:0000256" key="2">
    <source>
        <dbReference type="ARBA" id="ARBA00006434"/>
    </source>
</evidence>
<evidence type="ECO:0000256" key="12">
    <source>
        <dbReference type="SAM" id="Phobius"/>
    </source>
</evidence>
<keyword evidence="8" id="KW-0406">Ion transport</keyword>
<dbReference type="AlphaFoldDB" id="B7PI45"/>
<feature type="transmembrane region" description="Helical" evidence="12">
    <location>
        <begin position="35"/>
        <end position="54"/>
    </location>
</feature>
<evidence type="ECO:0000256" key="10">
    <source>
        <dbReference type="ARBA" id="ARBA00023201"/>
    </source>
</evidence>
<evidence type="ECO:0000256" key="3">
    <source>
        <dbReference type="ARBA" id="ARBA00022448"/>
    </source>
</evidence>
<evidence type="ECO:0000256" key="1">
    <source>
        <dbReference type="ARBA" id="ARBA00004651"/>
    </source>
</evidence>
<evidence type="ECO:0000256" key="6">
    <source>
        <dbReference type="ARBA" id="ARBA00022989"/>
    </source>
</evidence>
<feature type="transmembrane region" description="Helical" evidence="12">
    <location>
        <begin position="66"/>
        <end position="88"/>
    </location>
</feature>
<dbReference type="PaxDb" id="6945-B7PI45"/>
<evidence type="ECO:0000256" key="7">
    <source>
        <dbReference type="ARBA" id="ARBA00023053"/>
    </source>
</evidence>
<evidence type="ECO:0000256" key="5">
    <source>
        <dbReference type="ARBA" id="ARBA00022692"/>
    </source>
</evidence>
<name>B7PI45_IXOSC</name>
<dbReference type="EMBL" id="DS716852">
    <property type="protein sequence ID" value="EEC06267.1"/>
    <property type="molecule type" value="Genomic_DNA"/>
</dbReference>
<evidence type="ECO:0000256" key="8">
    <source>
        <dbReference type="ARBA" id="ARBA00023065"/>
    </source>
</evidence>
<evidence type="ECO:0000313" key="15">
    <source>
        <dbReference type="Proteomes" id="UP000001555"/>
    </source>
</evidence>
<protein>
    <submittedName>
        <fullName evidence="13 14">Sodium-dependent multivitamin transporter, putative</fullName>
    </submittedName>
</protein>
<keyword evidence="5 12" id="KW-0812">Transmembrane</keyword>
<dbReference type="PANTHER" id="PTHR42985">
    <property type="entry name" value="SODIUM-COUPLED MONOCARBOXYLATE TRANSPORTER"/>
    <property type="match status" value="1"/>
</dbReference>
<evidence type="ECO:0000313" key="13">
    <source>
        <dbReference type="EMBL" id="EEC06267.1"/>
    </source>
</evidence>
<dbReference type="GO" id="GO:0022857">
    <property type="term" value="F:transmembrane transporter activity"/>
    <property type="evidence" value="ECO:0007669"/>
    <property type="project" value="InterPro"/>
</dbReference>
<keyword evidence="6 12" id="KW-1133">Transmembrane helix</keyword>
<evidence type="ECO:0000256" key="11">
    <source>
        <dbReference type="RuleBase" id="RU362091"/>
    </source>
</evidence>
<organism>
    <name type="scientific">Ixodes scapularis</name>
    <name type="common">Black-legged tick</name>
    <name type="synonym">Deer tick</name>
    <dbReference type="NCBI Taxonomy" id="6945"/>
    <lineage>
        <taxon>Eukaryota</taxon>
        <taxon>Metazoa</taxon>
        <taxon>Ecdysozoa</taxon>
        <taxon>Arthropoda</taxon>
        <taxon>Chelicerata</taxon>
        <taxon>Arachnida</taxon>
        <taxon>Acari</taxon>
        <taxon>Parasitiformes</taxon>
        <taxon>Ixodida</taxon>
        <taxon>Ixodoidea</taxon>
        <taxon>Ixodidae</taxon>
        <taxon>Ixodinae</taxon>
        <taxon>Ixodes</taxon>
    </lineage>
</organism>
<dbReference type="InterPro" id="IPR051163">
    <property type="entry name" value="Sodium:Solute_Symporter_SSF"/>
</dbReference>
<dbReference type="EnsemblMetazoa" id="ISCW004331-RA">
    <property type="protein sequence ID" value="ISCW004331-PA"/>
    <property type="gene ID" value="ISCW004331"/>
</dbReference>
<evidence type="ECO:0000313" key="14">
    <source>
        <dbReference type="EnsemblMetazoa" id="ISCW004331-PA"/>
    </source>
</evidence>
<dbReference type="InterPro" id="IPR038377">
    <property type="entry name" value="Na/Glc_symporter_sf"/>
</dbReference>
<keyword evidence="15" id="KW-1185">Reference proteome</keyword>
<reference evidence="14" key="2">
    <citation type="submission" date="2020-05" db="UniProtKB">
        <authorList>
            <consortium name="EnsemblMetazoa"/>
        </authorList>
    </citation>
    <scope>IDENTIFICATION</scope>
    <source>
        <strain evidence="14">wikel</strain>
    </source>
</reference>
<dbReference type="GO" id="GO:0006814">
    <property type="term" value="P:sodium ion transport"/>
    <property type="evidence" value="ECO:0007669"/>
    <property type="project" value="UniProtKB-KW"/>
</dbReference>
<evidence type="ECO:0000256" key="9">
    <source>
        <dbReference type="ARBA" id="ARBA00023136"/>
    </source>
</evidence>
<dbReference type="VEuPathDB" id="VectorBase:ISCI004331"/>
<sequence>MCANLGLGLFFAFNRRKKAATTDEMFLGSRTMQTIPLAMSVLASMLSAIGIIGFSGHYYTYGFHYLWNFTSAPLVALIVAKVIIPVLYDLKVTSVFEVSAL</sequence>
<proteinExistence type="inferred from homology"/>
<dbReference type="PROSITE" id="PS50283">
    <property type="entry name" value="NA_SOLUT_SYMP_3"/>
    <property type="match status" value="1"/>
</dbReference>
<dbReference type="GO" id="GO:0005886">
    <property type="term" value="C:plasma membrane"/>
    <property type="evidence" value="ECO:0007669"/>
    <property type="project" value="UniProtKB-SubCell"/>
</dbReference>
<evidence type="ECO:0000256" key="4">
    <source>
        <dbReference type="ARBA" id="ARBA00022475"/>
    </source>
</evidence>
<dbReference type="HOGENOM" id="CLU_018808_7_1_1"/>
<comment type="similarity">
    <text evidence="2 11">Belongs to the sodium:solute symporter (SSF) (TC 2.A.21) family.</text>
</comment>
<gene>
    <name evidence="13" type="ORF">IscW_ISCW004331</name>
</gene>
<dbReference type="InterPro" id="IPR001734">
    <property type="entry name" value="Na/solute_symporter"/>
</dbReference>
<dbReference type="EMBL" id="ABJB010185810">
    <property type="status" value="NOT_ANNOTATED_CDS"/>
    <property type="molecule type" value="Genomic_DNA"/>
</dbReference>
<accession>B7PI45</accession>
<reference evidence="13 15" key="1">
    <citation type="submission" date="2008-03" db="EMBL/GenBank/DDBJ databases">
        <title>Annotation of Ixodes scapularis.</title>
        <authorList>
            <consortium name="Ixodes scapularis Genome Project Consortium"/>
            <person name="Caler E."/>
            <person name="Hannick L.I."/>
            <person name="Bidwell S."/>
            <person name="Joardar V."/>
            <person name="Thiagarajan M."/>
            <person name="Amedeo P."/>
            <person name="Galinsky K.J."/>
            <person name="Schobel S."/>
            <person name="Inman J."/>
            <person name="Hostetler J."/>
            <person name="Miller J."/>
            <person name="Hammond M."/>
            <person name="Megy K."/>
            <person name="Lawson D."/>
            <person name="Kodira C."/>
            <person name="Sutton G."/>
            <person name="Meyer J."/>
            <person name="Hill C.A."/>
            <person name="Birren B."/>
            <person name="Nene V."/>
            <person name="Collins F."/>
            <person name="Alarcon-Chaidez F."/>
            <person name="Wikel S."/>
            <person name="Strausberg R."/>
        </authorList>
    </citation>
    <scope>NUCLEOTIDE SEQUENCE [LARGE SCALE GENOMIC DNA]</scope>
    <source>
        <strain evidence="15">Wikel</strain>
        <strain evidence="13">Wikel colony</strain>
    </source>
</reference>
<keyword evidence="4" id="KW-1003">Cell membrane</keyword>
<dbReference type="Gene3D" id="1.20.1730.10">
    <property type="entry name" value="Sodium/glucose cotransporter"/>
    <property type="match status" value="1"/>
</dbReference>
<keyword evidence="7" id="KW-0915">Sodium</keyword>
<keyword evidence="10" id="KW-0739">Sodium transport</keyword>
<comment type="subcellular location">
    <subcellularLocation>
        <location evidence="1">Cell membrane</location>
        <topology evidence="1">Multi-pass membrane protein</topology>
    </subcellularLocation>
</comment>
<dbReference type="PANTHER" id="PTHR42985:SF40">
    <property type="entry name" value="LD47995P-RELATED"/>
    <property type="match status" value="1"/>
</dbReference>
<dbReference type="Proteomes" id="UP000001555">
    <property type="component" value="Unassembled WGS sequence"/>
</dbReference>
<dbReference type="InParanoid" id="B7PI45"/>